<evidence type="ECO:0000256" key="3">
    <source>
        <dbReference type="ARBA" id="ARBA00023136"/>
    </source>
</evidence>
<dbReference type="AlphaFoldDB" id="A0AAE3N0K8"/>
<feature type="domain" description="Secretin/TonB short N-terminal" evidence="5">
    <location>
        <begin position="69"/>
        <end position="120"/>
    </location>
</feature>
<comment type="caution">
    <text evidence="6">The sequence shown here is derived from an EMBL/GenBank/DDBJ whole genome shotgun (WGS) entry which is preliminary data.</text>
</comment>
<dbReference type="Proteomes" id="UP001208771">
    <property type="component" value="Unassembled WGS sequence"/>
</dbReference>
<reference evidence="6" key="1">
    <citation type="submission" date="2022-07" db="EMBL/GenBank/DDBJ databases">
        <title>Ectorhizobium quercum gen.nov., sp. nov.</title>
        <authorList>
            <person name="Ma T."/>
            <person name="Li Y."/>
        </authorList>
    </citation>
    <scope>NUCLEOTIDE SEQUENCE</scope>
    <source>
        <strain evidence="6">BDR2-2</strain>
    </source>
</reference>
<dbReference type="RefSeq" id="WP_306411709.1">
    <property type="nucleotide sequence ID" value="NZ_JANFPI010000004.1"/>
</dbReference>
<keyword evidence="2" id="KW-0813">Transport</keyword>
<gene>
    <name evidence="6" type="ORF">NOF55_12470</name>
</gene>
<evidence type="ECO:0000313" key="6">
    <source>
        <dbReference type="EMBL" id="MCX8997916.1"/>
    </source>
</evidence>
<dbReference type="Gene3D" id="2.170.130.10">
    <property type="entry name" value="TonB-dependent receptor, plug domain"/>
    <property type="match status" value="1"/>
</dbReference>
<keyword evidence="7" id="KW-1185">Reference proteome</keyword>
<dbReference type="InterPro" id="IPR036942">
    <property type="entry name" value="Beta-barrel_TonB_sf"/>
</dbReference>
<dbReference type="SMART" id="SM00965">
    <property type="entry name" value="STN"/>
    <property type="match status" value="1"/>
</dbReference>
<dbReference type="EMBL" id="JANFPI010000004">
    <property type="protein sequence ID" value="MCX8997916.1"/>
    <property type="molecule type" value="Genomic_DNA"/>
</dbReference>
<dbReference type="SUPFAM" id="SSF56935">
    <property type="entry name" value="Porins"/>
    <property type="match status" value="1"/>
</dbReference>
<evidence type="ECO:0000256" key="2">
    <source>
        <dbReference type="ARBA" id="ARBA00022448"/>
    </source>
</evidence>
<evidence type="ECO:0000259" key="5">
    <source>
        <dbReference type="SMART" id="SM00965"/>
    </source>
</evidence>
<keyword evidence="3" id="KW-0472">Membrane</keyword>
<protein>
    <submittedName>
        <fullName evidence="6">TonB-dependent receptor plug domain-containing protein</fullName>
    </submittedName>
</protein>
<dbReference type="InterPro" id="IPR037066">
    <property type="entry name" value="Plug_dom_sf"/>
</dbReference>
<proteinExistence type="predicted"/>
<dbReference type="InterPro" id="IPR011662">
    <property type="entry name" value="Secretin/TonB_short_N"/>
</dbReference>
<evidence type="ECO:0000313" key="7">
    <source>
        <dbReference type="Proteomes" id="UP001208771"/>
    </source>
</evidence>
<dbReference type="Gene3D" id="2.40.170.20">
    <property type="entry name" value="TonB-dependent receptor, beta-barrel domain"/>
    <property type="match status" value="1"/>
</dbReference>
<organism evidence="6 7">
    <name type="scientific">Ectorhizobium quercum</name>
    <dbReference type="NCBI Taxonomy" id="2965071"/>
    <lineage>
        <taxon>Bacteria</taxon>
        <taxon>Pseudomonadati</taxon>
        <taxon>Pseudomonadota</taxon>
        <taxon>Alphaproteobacteria</taxon>
        <taxon>Hyphomicrobiales</taxon>
        <taxon>Rhizobiaceae</taxon>
        <taxon>Ectorhizobium</taxon>
    </lineage>
</organism>
<keyword evidence="6" id="KW-0675">Receptor</keyword>
<evidence type="ECO:0000256" key="4">
    <source>
        <dbReference type="ARBA" id="ARBA00023237"/>
    </source>
</evidence>
<keyword evidence="4" id="KW-0998">Cell outer membrane</keyword>
<dbReference type="GO" id="GO:0009279">
    <property type="term" value="C:cell outer membrane"/>
    <property type="evidence" value="ECO:0007669"/>
    <property type="project" value="UniProtKB-SubCell"/>
</dbReference>
<evidence type="ECO:0000256" key="1">
    <source>
        <dbReference type="ARBA" id="ARBA00004442"/>
    </source>
</evidence>
<dbReference type="Gene3D" id="3.55.50.30">
    <property type="match status" value="1"/>
</dbReference>
<accession>A0AAE3N0K8</accession>
<name>A0AAE3N0K8_9HYPH</name>
<comment type="subcellular location">
    <subcellularLocation>
        <location evidence="1">Cell outer membrane</location>
    </subcellularLocation>
</comment>
<sequence>MAQQAGTRFATRIGILLASSGLVLIDAGAHPSYAQTADTGTAAAQSIGFSIPAQGLDTAIRAFIRASGWQIGYPAGLLANKRSQAVSSSLAPRAALEQLLSGTGIGIRMTGVNTVTLVDDTSAGQTDGEGASVLQTIVVNGARGGVGLGSGSLADTGTSTVTGGQIAARAEGNDANGILRNLPNVQYQNDVNDDAGTTDQSVIDLKPREVSISGARVYENNFIVNGMDINTVTGTAERYGSAENLTDSYTPPDAARIFGLHSQSIYVPIDFLEKATVIDSNASARYGNFQGGVVSYELQDASKDRWKGSVSTDYTTSNWTGFKIGTEDGLNPNDVATNDYIKRRASFSLSGPVTDNVAVLGQYSVQTAVTNKDKQYRYTETRRVEENSRNDFYRAQAIAETDWGDFTLEGMYTRYNQDWENANWRNMQVNLATRSLVSKLQHDYAFEDFYLGGVALSNVRLQSKLGYSSSRSLNDMNGNVARAYKQSVVSSRVLRWEATELSDWCRTDPAITINTLCYDGATGDKRQGQERLTWSQELTGDIWQGSFVLGGDYTHTDAYRRRPEDAVYYTNYMSVYEASGISGFVCNTTEECSAEQFANSKAVYQAFDIGAQLNAFNLYAELEQSWDWLNVRGGLRFSYDDYMHNLDIAPRVVATVTPWDDFSISAGFNRYYDAQSLSYAIRDKQPRMQTYIRTRDGAVIDDTWRLLQDTIYANSASDLKTPYTDEITFGLSGTEPLLGGQWRLRFLDRRARDQYASETTGTGAILTNDGRGAYQSVSAEYSRELDVHAKGLEQLFFNASVTWSKREVSNSSYFDDSLDEDYVWYKNRSHTLAGFSVVTGNMDIPLRMQAGLSSTWLDNALQVDLSANYNLGYTGVKYTDQNITVDGRFHQIWEDFDFDPTLTVDLAASYAVYQKEDTNLTLNVRVNNLFNETGNATATVTNPWLIGRTVWVGAKATF</sequence>